<comment type="caution">
    <text evidence="1">The sequence shown here is derived from an EMBL/GenBank/DDBJ whole genome shotgun (WGS) entry which is preliminary data.</text>
</comment>
<dbReference type="Proteomes" id="UP001404956">
    <property type="component" value="Unassembled WGS sequence"/>
</dbReference>
<gene>
    <name evidence="1" type="ORF">Dalu01_02464</name>
</gene>
<evidence type="ECO:0000313" key="2">
    <source>
        <dbReference type="Proteomes" id="UP001404956"/>
    </source>
</evidence>
<reference evidence="1 2" key="1">
    <citation type="submission" date="2024-02" db="EMBL/GenBank/DDBJ databases">
        <title>Deinococcus aluminii NBRC 112889.</title>
        <authorList>
            <person name="Ichikawa N."/>
            <person name="Katano-Makiyama Y."/>
            <person name="Hidaka K."/>
        </authorList>
    </citation>
    <scope>NUCLEOTIDE SEQUENCE [LARGE SCALE GENOMIC DNA]</scope>
    <source>
        <strain evidence="1 2">NBRC 112889</strain>
    </source>
</reference>
<name>A0ABP9XHQ9_9DEIO</name>
<proteinExistence type="predicted"/>
<dbReference type="Pfam" id="PF20001">
    <property type="entry name" value="DUF6428"/>
    <property type="match status" value="1"/>
</dbReference>
<dbReference type="EMBL" id="BAABRV010000005">
    <property type="protein sequence ID" value="GAA5534056.1"/>
    <property type="molecule type" value="Genomic_DNA"/>
</dbReference>
<keyword evidence="2" id="KW-1185">Reference proteome</keyword>
<evidence type="ECO:0000313" key="1">
    <source>
        <dbReference type="EMBL" id="GAA5534056.1"/>
    </source>
</evidence>
<protein>
    <submittedName>
        <fullName evidence="1">Uncharacterized protein</fullName>
    </submittedName>
</protein>
<dbReference type="InterPro" id="IPR045534">
    <property type="entry name" value="DUF6428"/>
</dbReference>
<dbReference type="RefSeq" id="WP_345455035.1">
    <property type="nucleotide sequence ID" value="NZ_BAABRV010000005.1"/>
</dbReference>
<sequence length="184" mass="19905">MTMTQTIPGLADQTSTLALLRTLRAPPQRPLEFWLRGGRLVGPGYHVTEVKAVTIEAMDCGGRPSAWRETVIQLMDGTAQEAQAGFMTTRKFLAIYDRVARHVPVRDEAEVRFEYGNSATPALQYHVTHVEVQAERVIVHLRMPGVQCKAGEACGQPTAAEATEECAPGSGCCGPVTSDPITLG</sequence>
<accession>A0ABP9XHQ9</accession>
<organism evidence="1 2">
    <name type="scientific">Deinococcus aluminii</name>
    <dbReference type="NCBI Taxonomy" id="1656885"/>
    <lineage>
        <taxon>Bacteria</taxon>
        <taxon>Thermotogati</taxon>
        <taxon>Deinococcota</taxon>
        <taxon>Deinococci</taxon>
        <taxon>Deinococcales</taxon>
        <taxon>Deinococcaceae</taxon>
        <taxon>Deinococcus</taxon>
    </lineage>
</organism>